<evidence type="ECO:0000313" key="2">
    <source>
        <dbReference type="Proteomes" id="UP000190637"/>
    </source>
</evidence>
<dbReference type="EMBL" id="FUWS01000014">
    <property type="protein sequence ID" value="SKA35243.1"/>
    <property type="molecule type" value="Genomic_DNA"/>
</dbReference>
<organism evidence="1 2">
    <name type="scientific">Marinactinospora thermotolerans DSM 45154</name>
    <dbReference type="NCBI Taxonomy" id="1122192"/>
    <lineage>
        <taxon>Bacteria</taxon>
        <taxon>Bacillati</taxon>
        <taxon>Actinomycetota</taxon>
        <taxon>Actinomycetes</taxon>
        <taxon>Streptosporangiales</taxon>
        <taxon>Nocardiopsidaceae</taxon>
        <taxon>Marinactinospora</taxon>
    </lineage>
</organism>
<accession>A0A1T4T457</accession>
<protein>
    <submittedName>
        <fullName evidence="1">Uncharacterized protein</fullName>
    </submittedName>
</protein>
<dbReference type="Proteomes" id="UP000190637">
    <property type="component" value="Unassembled WGS sequence"/>
</dbReference>
<dbReference type="SUPFAM" id="SSF53756">
    <property type="entry name" value="UDP-Glycosyltransferase/glycogen phosphorylase"/>
    <property type="match status" value="1"/>
</dbReference>
<evidence type="ECO:0000313" key="1">
    <source>
        <dbReference type="EMBL" id="SKA35243.1"/>
    </source>
</evidence>
<reference evidence="1 2" key="1">
    <citation type="submission" date="2017-02" db="EMBL/GenBank/DDBJ databases">
        <authorList>
            <person name="Peterson S.W."/>
        </authorList>
    </citation>
    <scope>NUCLEOTIDE SEQUENCE [LARGE SCALE GENOMIC DNA]</scope>
    <source>
        <strain evidence="1 2">DSM 45154</strain>
    </source>
</reference>
<sequence length="311" mass="33192">MDLVWLGDDVSSGSLAAPGWVLARGLAERGHRVSWILRDDRCAPRSVDGVRLCPFPYDEREWPPGEGLYWGLVRLLGREVPVDTLIVDGGRGLRAVARRAVAARGLEVRVRSARSMWERDGQDPPPFPVPLPPHSPAPAAGACDGEGPIRVVAGALGSPADLVDLALPVLHALAEARTRPVELRFAVLNGRDALWEGAAALSGSPGFRGTVPLWGRGFDEGGLWRLLAESDRYLSLTRGFDMAAGAAALHGTAVVAPRDAPCPAAARFDGPHDLARSLTEPLLPSDPAAVERLRTRHAGAAVLDAWEKGLW</sequence>
<gene>
    <name evidence="1" type="ORF">SAMN02745673_04441</name>
</gene>
<keyword evidence="2" id="KW-1185">Reference proteome</keyword>
<name>A0A1T4T457_9ACTN</name>
<proteinExistence type="predicted"/>
<dbReference type="STRING" id="1122192.SAMN02745673_04441"/>
<dbReference type="AlphaFoldDB" id="A0A1T4T457"/>